<dbReference type="SUPFAM" id="SSF46785">
    <property type="entry name" value="Winged helix' DNA-binding domain"/>
    <property type="match status" value="1"/>
</dbReference>
<keyword evidence="1" id="KW-0547">Nucleotide-binding</keyword>
<feature type="region of interest" description="Disordered" evidence="3">
    <location>
        <begin position="328"/>
        <end position="347"/>
    </location>
</feature>
<reference evidence="5" key="1">
    <citation type="journal article" date="2015" name="Nature">
        <title>Complex archaea that bridge the gap between prokaryotes and eukaryotes.</title>
        <authorList>
            <person name="Spang A."/>
            <person name="Saw J.H."/>
            <person name="Jorgensen S.L."/>
            <person name="Zaremba-Niedzwiedzka K."/>
            <person name="Martijn J."/>
            <person name="Lind A.E."/>
            <person name="van Eijk R."/>
            <person name="Schleper C."/>
            <person name="Guy L."/>
            <person name="Ettema T.J."/>
        </authorList>
    </citation>
    <scope>NUCLEOTIDE SEQUENCE</scope>
</reference>
<dbReference type="Gene3D" id="1.10.10.10">
    <property type="entry name" value="Winged helix-like DNA-binding domain superfamily/Winged helix DNA-binding domain"/>
    <property type="match status" value="1"/>
</dbReference>
<dbReference type="EMBL" id="LAZR01046415">
    <property type="protein sequence ID" value="KKK96587.1"/>
    <property type="molecule type" value="Genomic_DNA"/>
</dbReference>
<protein>
    <recommendedName>
        <fullName evidence="4">FtsK domain-containing protein</fullName>
    </recommendedName>
</protein>
<accession>A0A0F8ZRV8</accession>
<feature type="non-terminal residue" evidence="5">
    <location>
        <position position="1"/>
    </location>
</feature>
<dbReference type="PROSITE" id="PS50901">
    <property type="entry name" value="FTSK"/>
    <property type="match status" value="1"/>
</dbReference>
<organism evidence="5">
    <name type="scientific">marine sediment metagenome</name>
    <dbReference type="NCBI Taxonomy" id="412755"/>
    <lineage>
        <taxon>unclassified sequences</taxon>
        <taxon>metagenomes</taxon>
        <taxon>ecological metagenomes</taxon>
    </lineage>
</organism>
<dbReference type="PANTHER" id="PTHR22683:SF41">
    <property type="entry name" value="DNA TRANSLOCASE FTSK"/>
    <property type="match status" value="1"/>
</dbReference>
<dbReference type="InterPro" id="IPR003593">
    <property type="entry name" value="AAA+_ATPase"/>
</dbReference>
<dbReference type="Pfam" id="PF01580">
    <property type="entry name" value="FtsK_SpoIIIE"/>
    <property type="match status" value="1"/>
</dbReference>
<sequence length="347" mass="37922">ALGKGVSGEPVAADLTKMPHLLIAGATGSGKSVCINSIIGCLLMHNTPEDVRFVLIDPKRVELANLASIPHLAFSKIIIEIEEVVGILQAVIHEMESRYRRFASIGVRNIEGHNKSPRATHKLPHWVMIIDELADLMMAAPIQVERQVCRLAQLARATGIHLVIATQRPSVDVVTGLIKANFPTRIAFAVSSQVDSRTILDGGGAEKLLGRGDMLFMPTDASKPKRLQGSFVSDGELDRIVAWWSTDRFRHLKPDAMDHLIAEAKQAAGDEVERDGEDDPLYEGAKELALQHTRVSTSLLQRRLHIGYPRAARLIDLLEEDGVVGAAEGGQSRQVLASHADEMEQTE</sequence>
<dbReference type="SMART" id="SM00843">
    <property type="entry name" value="Ftsk_gamma"/>
    <property type="match status" value="1"/>
</dbReference>
<evidence type="ECO:0000259" key="4">
    <source>
        <dbReference type="PROSITE" id="PS50901"/>
    </source>
</evidence>
<evidence type="ECO:0000256" key="1">
    <source>
        <dbReference type="ARBA" id="ARBA00022741"/>
    </source>
</evidence>
<dbReference type="GO" id="GO:0005524">
    <property type="term" value="F:ATP binding"/>
    <property type="evidence" value="ECO:0007669"/>
    <property type="project" value="UniProtKB-KW"/>
</dbReference>
<dbReference type="SUPFAM" id="SSF52540">
    <property type="entry name" value="P-loop containing nucleoside triphosphate hydrolases"/>
    <property type="match status" value="1"/>
</dbReference>
<evidence type="ECO:0000256" key="3">
    <source>
        <dbReference type="SAM" id="MobiDB-lite"/>
    </source>
</evidence>
<gene>
    <name evidence="5" type="ORF">LCGC14_2661270</name>
</gene>
<feature type="domain" description="FtsK" evidence="4">
    <location>
        <begin position="8"/>
        <end position="197"/>
    </location>
</feature>
<comment type="caution">
    <text evidence="5">The sequence shown here is derived from an EMBL/GenBank/DDBJ whole genome shotgun (WGS) entry which is preliminary data.</text>
</comment>
<dbReference type="InterPro" id="IPR050206">
    <property type="entry name" value="FtsK/SpoIIIE/SftA"/>
</dbReference>
<dbReference type="InterPro" id="IPR036390">
    <property type="entry name" value="WH_DNA-bd_sf"/>
</dbReference>
<dbReference type="AlphaFoldDB" id="A0A0F8ZRV8"/>
<dbReference type="CDD" id="cd01127">
    <property type="entry name" value="TrwB_TraG_TraD_VirD4"/>
    <property type="match status" value="1"/>
</dbReference>
<dbReference type="PANTHER" id="PTHR22683">
    <property type="entry name" value="SPORULATION PROTEIN RELATED"/>
    <property type="match status" value="1"/>
</dbReference>
<proteinExistence type="predicted"/>
<keyword evidence="2" id="KW-0067">ATP-binding</keyword>
<name>A0A0F8ZRV8_9ZZZZ</name>
<dbReference type="SMART" id="SM00382">
    <property type="entry name" value="AAA"/>
    <property type="match status" value="1"/>
</dbReference>
<evidence type="ECO:0000313" key="5">
    <source>
        <dbReference type="EMBL" id="KKK96587.1"/>
    </source>
</evidence>
<dbReference type="Gene3D" id="3.40.50.300">
    <property type="entry name" value="P-loop containing nucleotide triphosphate hydrolases"/>
    <property type="match status" value="1"/>
</dbReference>
<dbReference type="InterPro" id="IPR002543">
    <property type="entry name" value="FtsK_dom"/>
</dbReference>
<dbReference type="Pfam" id="PF09397">
    <property type="entry name" value="FtsK_gamma"/>
    <property type="match status" value="1"/>
</dbReference>
<dbReference type="InterPro" id="IPR027417">
    <property type="entry name" value="P-loop_NTPase"/>
</dbReference>
<dbReference type="GO" id="GO:0003677">
    <property type="term" value="F:DNA binding"/>
    <property type="evidence" value="ECO:0007669"/>
    <property type="project" value="InterPro"/>
</dbReference>
<dbReference type="InterPro" id="IPR018541">
    <property type="entry name" value="Ftsk_gamma"/>
</dbReference>
<evidence type="ECO:0000256" key="2">
    <source>
        <dbReference type="ARBA" id="ARBA00022840"/>
    </source>
</evidence>
<dbReference type="InterPro" id="IPR036388">
    <property type="entry name" value="WH-like_DNA-bd_sf"/>
</dbReference>